<dbReference type="Pfam" id="PF01670">
    <property type="entry name" value="Glyco_hydro_12"/>
    <property type="match status" value="1"/>
</dbReference>
<dbReference type="AlphaFoldDB" id="A0A1U7LLH8"/>
<name>A0A1U7LLH8_NEOID</name>
<protein>
    <submittedName>
        <fullName evidence="4">Putative xyloglucan-specific endo-beta-1,4-glucanase A</fullName>
    </submittedName>
</protein>
<dbReference type="GO" id="GO:0000272">
    <property type="term" value="P:polysaccharide catabolic process"/>
    <property type="evidence" value="ECO:0007669"/>
    <property type="project" value="UniProtKB-KW"/>
</dbReference>
<dbReference type="InterPro" id="IPR013320">
    <property type="entry name" value="ConA-like_dom_sf"/>
</dbReference>
<gene>
    <name evidence="4" type="ORF">NEOLI_004522</name>
</gene>
<sequence>MLFLSIFLPVVTSFVLGRRDSRRICDQQGRAYVGKYILYNNLWNANGYEGSQCLEAPSSQANPTSWSSNWNWKFYGDPEKDNQVKSFSNVYLQGLPKDISTIQSIPSTWSWSYSGNSVRADVAYDLFLGQHSDSRPDVEIMIWVGALGGVLPISNGDKAVNLDLEGINWSLYHGITDFNGFTTQVYSFVANSGQLRDFKGDINQFITHLKNEGYFSSKYYLHTLDAGTEAFSGENAIFDTSVYSVDLL</sequence>
<dbReference type="InterPro" id="IPR002594">
    <property type="entry name" value="GH12"/>
</dbReference>
<dbReference type="SUPFAM" id="SSF49899">
    <property type="entry name" value="Concanavalin A-like lectins/glucanases"/>
    <property type="match status" value="1"/>
</dbReference>
<evidence type="ECO:0000313" key="5">
    <source>
        <dbReference type="Proteomes" id="UP000186594"/>
    </source>
</evidence>
<dbReference type="PANTHER" id="PTHR34002">
    <property type="entry name" value="BLR1656 PROTEIN"/>
    <property type="match status" value="1"/>
</dbReference>
<comment type="similarity">
    <text evidence="1 2">Belongs to the glycosyl hydrolase 12 (cellulase H) family.</text>
</comment>
<evidence type="ECO:0000256" key="3">
    <source>
        <dbReference type="SAM" id="SignalP"/>
    </source>
</evidence>
<reference evidence="4 5" key="1">
    <citation type="submission" date="2016-04" db="EMBL/GenBank/DDBJ databases">
        <title>Evolutionary innovation and constraint leading to complex multicellularity in the Ascomycota.</title>
        <authorList>
            <person name="Cisse O."/>
            <person name="Nguyen A."/>
            <person name="Hewitt D.A."/>
            <person name="Jedd G."/>
            <person name="Stajich J.E."/>
        </authorList>
    </citation>
    <scope>NUCLEOTIDE SEQUENCE [LARGE SCALE GENOMIC DNA]</scope>
    <source>
        <strain evidence="4 5">DAH-3</strain>
    </source>
</reference>
<organism evidence="4 5">
    <name type="scientific">Neolecta irregularis (strain DAH-3)</name>
    <dbReference type="NCBI Taxonomy" id="1198029"/>
    <lineage>
        <taxon>Eukaryota</taxon>
        <taxon>Fungi</taxon>
        <taxon>Dikarya</taxon>
        <taxon>Ascomycota</taxon>
        <taxon>Taphrinomycotina</taxon>
        <taxon>Neolectales</taxon>
        <taxon>Neolectaceae</taxon>
        <taxon>Neolecta</taxon>
    </lineage>
</organism>
<accession>A0A1U7LLH8</accession>
<keyword evidence="5" id="KW-1185">Reference proteome</keyword>
<dbReference type="Proteomes" id="UP000186594">
    <property type="component" value="Unassembled WGS sequence"/>
</dbReference>
<dbReference type="STRING" id="1198029.A0A1U7LLH8"/>
<evidence type="ECO:0000313" key="4">
    <source>
        <dbReference type="EMBL" id="OLL23499.1"/>
    </source>
</evidence>
<keyword evidence="3" id="KW-0732">Signal</keyword>
<keyword evidence="2" id="KW-0119">Carbohydrate metabolism</keyword>
<comment type="caution">
    <text evidence="4">The sequence shown here is derived from an EMBL/GenBank/DDBJ whole genome shotgun (WGS) entry which is preliminary data.</text>
</comment>
<dbReference type="EMBL" id="LXFE01001528">
    <property type="protein sequence ID" value="OLL23499.1"/>
    <property type="molecule type" value="Genomic_DNA"/>
</dbReference>
<evidence type="ECO:0000256" key="1">
    <source>
        <dbReference type="ARBA" id="ARBA00005519"/>
    </source>
</evidence>
<dbReference type="Gene3D" id="2.60.120.180">
    <property type="match status" value="1"/>
</dbReference>
<evidence type="ECO:0000256" key="2">
    <source>
        <dbReference type="RuleBase" id="RU361163"/>
    </source>
</evidence>
<dbReference type="OrthoDB" id="89349at2759"/>
<dbReference type="GO" id="GO:0008810">
    <property type="term" value="F:cellulase activity"/>
    <property type="evidence" value="ECO:0007669"/>
    <property type="project" value="InterPro"/>
</dbReference>
<feature type="chain" id="PRO_5012752929" evidence="3">
    <location>
        <begin position="18"/>
        <end position="248"/>
    </location>
</feature>
<keyword evidence="2" id="KW-0624">Polysaccharide degradation</keyword>
<dbReference type="OMA" id="TKWTWRY"/>
<keyword evidence="2" id="KW-0326">Glycosidase</keyword>
<proteinExistence type="inferred from homology"/>
<feature type="signal peptide" evidence="3">
    <location>
        <begin position="1"/>
        <end position="17"/>
    </location>
</feature>
<keyword evidence="2" id="KW-0378">Hydrolase</keyword>
<dbReference type="InterPro" id="IPR013319">
    <property type="entry name" value="GH11/12"/>
</dbReference>
<dbReference type="PANTHER" id="PTHR34002:SF9">
    <property type="entry name" value="XYLOGLUCAN-SPECIFIC ENDO-BETA-1,4-GLUCANASE A"/>
    <property type="match status" value="1"/>
</dbReference>